<organism evidence="1 2">
    <name type="scientific">Mycobacterium bourgelatii</name>
    <dbReference type="NCBI Taxonomy" id="1273442"/>
    <lineage>
        <taxon>Bacteria</taxon>
        <taxon>Bacillati</taxon>
        <taxon>Actinomycetota</taxon>
        <taxon>Actinomycetes</taxon>
        <taxon>Mycobacteriales</taxon>
        <taxon>Mycobacteriaceae</taxon>
        <taxon>Mycobacterium</taxon>
    </lineage>
</organism>
<reference evidence="1 2" key="1">
    <citation type="journal article" date="2019" name="Emerg. Microbes Infect.">
        <title>Comprehensive subspecies identification of 175 nontuberculous mycobacteria species based on 7547 genomic profiles.</title>
        <authorList>
            <person name="Matsumoto Y."/>
            <person name="Kinjo T."/>
            <person name="Motooka D."/>
            <person name="Nabeya D."/>
            <person name="Jung N."/>
            <person name="Uechi K."/>
            <person name="Horii T."/>
            <person name="Iida T."/>
            <person name="Fujita J."/>
            <person name="Nakamura S."/>
        </authorList>
    </citation>
    <scope>NUCLEOTIDE SEQUENCE [LARGE SCALE GENOMIC DNA]</scope>
    <source>
        <strain evidence="1 2">JCM 30725</strain>
    </source>
</reference>
<dbReference type="AlphaFoldDB" id="A0A7I9YXM4"/>
<accession>A0A7I9YXM4</accession>
<dbReference type="EMBL" id="BLKZ01000002">
    <property type="protein sequence ID" value="GFG93479.1"/>
    <property type="molecule type" value="Genomic_DNA"/>
</dbReference>
<keyword evidence="2" id="KW-1185">Reference proteome</keyword>
<proteinExistence type="predicted"/>
<evidence type="ECO:0000313" key="1">
    <source>
        <dbReference type="EMBL" id="GFG93479.1"/>
    </source>
</evidence>
<name>A0A7I9YXM4_MYCBU</name>
<comment type="caution">
    <text evidence="1">The sequence shown here is derived from an EMBL/GenBank/DDBJ whole genome shotgun (WGS) entry which is preliminary data.</text>
</comment>
<gene>
    <name evidence="1" type="ORF">MBOU_55210</name>
</gene>
<protein>
    <submittedName>
        <fullName evidence="1">Uncharacterized protein</fullName>
    </submittedName>
</protein>
<dbReference type="Proteomes" id="UP000465360">
    <property type="component" value="Unassembled WGS sequence"/>
</dbReference>
<sequence length="233" mass="26561">MLSETTHRYLGTGHWSPGADGIVSLWCVNVGDSVRQSLDHWARQDWDTAMYHACDAIKGTGKKRYPQQGVATAFRRTIRDGLDIFHAMAAPAVDFEKSRFPIQVKTDLPDGRPDIADVLYGIHRYGHGHTDDLPKGFEITRHGSRDTNISIWREGKIQLPAATVLGLLAVAVFAPENKGEHAPINYKLSWYQHEFQISGWWGWQDHFREIIGSAQFSRKVLDFDNRWDSWSPF</sequence>
<evidence type="ECO:0000313" key="2">
    <source>
        <dbReference type="Proteomes" id="UP000465360"/>
    </source>
</evidence>